<dbReference type="Gene3D" id="3.40.50.300">
    <property type="entry name" value="P-loop containing nucleotide triphosphate hydrolases"/>
    <property type="match status" value="1"/>
</dbReference>
<dbReference type="Gene3D" id="1.10.8.80">
    <property type="entry name" value="Magnesium chelatase subunit I, C-Terminal domain"/>
    <property type="match status" value="1"/>
</dbReference>
<gene>
    <name evidence="6" type="ORF">HNP87_001492</name>
</gene>
<comment type="caution">
    <text evidence="6">The sequence shown here is derived from an EMBL/GenBank/DDBJ whole genome shotgun (WGS) entry which is preliminary data.</text>
</comment>
<dbReference type="SMART" id="SM00382">
    <property type="entry name" value="AAA"/>
    <property type="match status" value="1"/>
</dbReference>
<keyword evidence="2" id="KW-0547">Nucleotide-binding</keyword>
<dbReference type="PROSITE" id="PS50234">
    <property type="entry name" value="VWFA"/>
    <property type="match status" value="1"/>
</dbReference>
<dbReference type="InterPro" id="IPR027417">
    <property type="entry name" value="P-loop_NTPase"/>
</dbReference>
<name>A0A7J9NK57_METMI</name>
<dbReference type="InterPro" id="IPR041628">
    <property type="entry name" value="ChlI/MoxR_AAA_lid"/>
</dbReference>
<dbReference type="Pfam" id="PF13519">
    <property type="entry name" value="VWA_2"/>
    <property type="match status" value="1"/>
</dbReference>
<dbReference type="InterPro" id="IPR003593">
    <property type="entry name" value="AAA+_ATPase"/>
</dbReference>
<dbReference type="Gene3D" id="3.40.50.410">
    <property type="entry name" value="von Willebrand factor, type A domain"/>
    <property type="match status" value="1"/>
</dbReference>
<feature type="domain" description="VWFA" evidence="5">
    <location>
        <begin position="478"/>
        <end position="645"/>
    </location>
</feature>
<organism evidence="6 7">
    <name type="scientific">Methanococcus maripaludis</name>
    <name type="common">Methanococcus deltae</name>
    <dbReference type="NCBI Taxonomy" id="39152"/>
    <lineage>
        <taxon>Archaea</taxon>
        <taxon>Methanobacteriati</taxon>
        <taxon>Methanobacteriota</taxon>
        <taxon>Methanomada group</taxon>
        <taxon>Methanococci</taxon>
        <taxon>Methanococcales</taxon>
        <taxon>Methanococcaceae</taxon>
        <taxon>Methanococcus</taxon>
    </lineage>
</organism>
<reference evidence="6 7" key="1">
    <citation type="submission" date="2020-07" db="EMBL/GenBank/DDBJ databases">
        <title>Genomic Encyclopedia of Type Strains, Phase IV (KMG-V): Genome sequencing to study the core and pangenomes of soil and plant-associated prokaryotes.</title>
        <authorList>
            <person name="Whitman W."/>
        </authorList>
    </citation>
    <scope>NUCLEOTIDE SEQUENCE [LARGE SCALE GENOMIC DNA]</scope>
    <source>
        <strain evidence="6 7">A4</strain>
    </source>
</reference>
<evidence type="ECO:0000256" key="2">
    <source>
        <dbReference type="ARBA" id="ARBA00022741"/>
    </source>
</evidence>
<evidence type="ECO:0000256" key="4">
    <source>
        <dbReference type="SAM" id="MobiDB-lite"/>
    </source>
</evidence>
<keyword evidence="6" id="KW-0436">Ligase</keyword>
<dbReference type="InterPro" id="IPR052989">
    <property type="entry name" value="Mg-chelatase_DI-like"/>
</dbReference>
<feature type="compositionally biased region" description="Basic and acidic residues" evidence="4">
    <location>
        <begin position="361"/>
        <end position="381"/>
    </location>
</feature>
<feature type="compositionally biased region" description="Low complexity" evidence="4">
    <location>
        <begin position="321"/>
        <end position="334"/>
    </location>
</feature>
<dbReference type="PANTHER" id="PTHR35023:SF1">
    <property type="entry name" value="MG-PROTOPORPHYRIN IX CHELATASE"/>
    <property type="match status" value="1"/>
</dbReference>
<evidence type="ECO:0000256" key="3">
    <source>
        <dbReference type="ARBA" id="ARBA00022840"/>
    </source>
</evidence>
<dbReference type="RefSeq" id="WP_181488812.1">
    <property type="nucleotide sequence ID" value="NZ_JACDUI010000002.1"/>
</dbReference>
<evidence type="ECO:0000313" key="7">
    <source>
        <dbReference type="Proteomes" id="UP000563838"/>
    </source>
</evidence>
<dbReference type="PANTHER" id="PTHR35023">
    <property type="entry name" value="CHELATASE-RELATED"/>
    <property type="match status" value="1"/>
</dbReference>
<comment type="similarity">
    <text evidence="1">Belongs to the Mg-chelatase subunits D/I family.</text>
</comment>
<protein>
    <submittedName>
        <fullName evidence="6">Magnesium chelatase subunit D</fullName>
        <ecNumber evidence="6">6.6.1.1</ecNumber>
    </submittedName>
</protein>
<dbReference type="SUPFAM" id="SSF52540">
    <property type="entry name" value="P-loop containing nucleoside triphosphate hydrolases"/>
    <property type="match status" value="1"/>
</dbReference>
<dbReference type="EC" id="6.6.1.1" evidence="6"/>
<dbReference type="InterPro" id="IPR036465">
    <property type="entry name" value="vWFA_dom_sf"/>
</dbReference>
<dbReference type="InterPro" id="IPR000523">
    <property type="entry name" value="Mg_chelatse_chII-like_cat_dom"/>
</dbReference>
<accession>A0A7J9NK57</accession>
<keyword evidence="3" id="KW-0067">ATP-binding</keyword>
<proteinExistence type="inferred from homology"/>
<evidence type="ECO:0000256" key="1">
    <source>
        <dbReference type="ARBA" id="ARBA00005799"/>
    </source>
</evidence>
<dbReference type="SMART" id="SM00327">
    <property type="entry name" value="VWA"/>
    <property type="match status" value="1"/>
</dbReference>
<evidence type="ECO:0000313" key="6">
    <source>
        <dbReference type="EMBL" id="MBA2840960.1"/>
    </source>
</evidence>
<dbReference type="Proteomes" id="UP000563838">
    <property type="component" value="Unassembled WGS sequence"/>
</dbReference>
<dbReference type="SUPFAM" id="SSF53300">
    <property type="entry name" value="vWA-like"/>
    <property type="match status" value="1"/>
</dbReference>
<dbReference type="InterPro" id="IPR002035">
    <property type="entry name" value="VWF_A"/>
</dbReference>
<evidence type="ECO:0000259" key="5">
    <source>
        <dbReference type="PROSITE" id="PS50234"/>
    </source>
</evidence>
<dbReference type="Pfam" id="PF01078">
    <property type="entry name" value="Mg_chelatase"/>
    <property type="match status" value="1"/>
</dbReference>
<dbReference type="GO" id="GO:0005524">
    <property type="term" value="F:ATP binding"/>
    <property type="evidence" value="ECO:0007669"/>
    <property type="project" value="UniProtKB-KW"/>
</dbReference>
<dbReference type="EMBL" id="JACDUI010000002">
    <property type="protein sequence ID" value="MBA2840960.1"/>
    <property type="molecule type" value="Genomic_DNA"/>
</dbReference>
<sequence>MSRKVVYPFGAIVGQEKAKKALLCCAVDPSIGGVLLTGDKGAGKSTLVRSLSHVLPNFEAVLECPFNCNPENPLEMCDNCYENANSANEFKKLEKTMKVVDLPLSVTIDRLVGTIDIKKALNEGKRVLQPGILANANRNILYIDEVNLLDDYVIDILLDSAAMGWNTIEREGISFKHPSRFVLIGSMNPEEGELRPQLLDRFGLYVEIESLFEAEDRLEVLKRVENFQKDPFSFYETYASIEKNLTESIKTAKKILNDVTISEELLKMLIDSIIHLGIKTHRAEITTIKTAKTIAALDGRMEVSLEDLKTAMDLALIHRLSNPNSNPPSQSMENENNEEMEDESKKKTETDPPTSPPSPPLDEKDNNDGNKTDFEEKNHNFKELNFKTENFDKKIISKNSEIENKCFENHGGSKKVRVSEIGSKRGYPISYTTVSKPEHYEDIDIISTINSAILNQKPYKLLQSDFKVKIRKNRVPKLSVILLDSSGSMGISKRIGIAKGIVDRYADDSYVKREYISVISFRGREAIVLSPFTRKYNLIKAQLDSIKTGGKTPLSSALKVALSISKQFKNKNKKSSVEFILISDGKANVPIKKDIKYEIEELSKTIQKRKISFKIYDIRNKGVIDPSISYLDKISEITNAEMENI</sequence>
<feature type="region of interest" description="Disordered" evidence="4">
    <location>
        <begin position="319"/>
        <end position="381"/>
    </location>
</feature>
<dbReference type="GO" id="GO:0016851">
    <property type="term" value="F:magnesium chelatase activity"/>
    <property type="evidence" value="ECO:0007669"/>
    <property type="project" value="UniProtKB-EC"/>
</dbReference>
<dbReference type="AlphaFoldDB" id="A0A7J9NK57"/>
<dbReference type="Pfam" id="PF17863">
    <property type="entry name" value="AAA_lid_2"/>
    <property type="match status" value="1"/>
</dbReference>